<keyword evidence="4" id="KW-1185">Reference proteome</keyword>
<proteinExistence type="predicted"/>
<comment type="caution">
    <text evidence="3">The sequence shown here is derived from an EMBL/GenBank/DDBJ whole genome shotgun (WGS) entry which is preliminary data.</text>
</comment>
<evidence type="ECO:0000313" key="4">
    <source>
        <dbReference type="Proteomes" id="UP000190813"/>
    </source>
</evidence>
<dbReference type="InterPro" id="IPR036938">
    <property type="entry name" value="PAP2/HPO_sf"/>
</dbReference>
<gene>
    <name evidence="3" type="ORF">BAZ10_11610</name>
</gene>
<dbReference type="Gene3D" id="1.20.144.10">
    <property type="entry name" value="Phosphatidic acid phosphatase type 2/haloperoxidase"/>
    <property type="match status" value="1"/>
</dbReference>
<dbReference type="Proteomes" id="UP000190813">
    <property type="component" value="Unassembled WGS sequence"/>
</dbReference>
<evidence type="ECO:0000313" key="3">
    <source>
        <dbReference type="EMBL" id="OPC61107.1"/>
    </source>
</evidence>
<dbReference type="SMART" id="SM00014">
    <property type="entry name" value="acidPPc"/>
    <property type="match status" value="1"/>
</dbReference>
<dbReference type="AlphaFoldDB" id="A0A1T3M8Y1"/>
<dbReference type="InterPro" id="IPR000326">
    <property type="entry name" value="PAP2/HPO"/>
</dbReference>
<dbReference type="EMBL" id="MAHX01000021">
    <property type="protein sequence ID" value="OPC61107.1"/>
    <property type="molecule type" value="Genomic_DNA"/>
</dbReference>
<evidence type="ECO:0000256" key="1">
    <source>
        <dbReference type="SAM" id="Phobius"/>
    </source>
</evidence>
<accession>A0A1T3M8Y1</accession>
<organism evidence="3 4">
    <name type="scientific">Elizabethkingia occulta</name>
    <dbReference type="NCBI Taxonomy" id="1867263"/>
    <lineage>
        <taxon>Bacteria</taxon>
        <taxon>Pseudomonadati</taxon>
        <taxon>Bacteroidota</taxon>
        <taxon>Flavobacteriia</taxon>
        <taxon>Flavobacteriales</taxon>
        <taxon>Weeksellaceae</taxon>
        <taxon>Elizabethkingia</taxon>
    </lineage>
</organism>
<reference evidence="3 4" key="1">
    <citation type="submission" date="2016-06" db="EMBL/GenBank/DDBJ databases">
        <title>Revisiting the taxonomy of the Elizabethkingia Genus based on Whole-Genome Sequencing, Optical Mapping, and MALDI-TOF.</title>
        <authorList>
            <person name="Nicholson A.C."/>
        </authorList>
    </citation>
    <scope>NUCLEOTIDE SEQUENCE [LARGE SCALE GENOMIC DNA]</scope>
    <source>
        <strain evidence="3 4">G4070</strain>
    </source>
</reference>
<dbReference type="SUPFAM" id="SSF48317">
    <property type="entry name" value="Acid phosphatase/Vanadium-dependent haloperoxidase"/>
    <property type="match status" value="1"/>
</dbReference>
<keyword evidence="1" id="KW-0812">Transmembrane</keyword>
<protein>
    <recommendedName>
        <fullName evidence="2">Phosphatidic acid phosphatase type 2/haloperoxidase domain-containing protein</fullName>
    </recommendedName>
</protein>
<evidence type="ECO:0000259" key="2">
    <source>
        <dbReference type="SMART" id="SM00014"/>
    </source>
</evidence>
<dbReference type="RefSeq" id="WP_078773154.1">
    <property type="nucleotide sequence ID" value="NZ_CBCSBR010000036.1"/>
</dbReference>
<keyword evidence="1" id="KW-0472">Membrane</keyword>
<dbReference type="CDD" id="cd03394">
    <property type="entry name" value="PAP2_like_5"/>
    <property type="match status" value="1"/>
</dbReference>
<dbReference type="Pfam" id="PF01569">
    <property type="entry name" value="PAP2"/>
    <property type="match status" value="1"/>
</dbReference>
<feature type="domain" description="Phosphatidic acid phosphatase type 2/haloperoxidase" evidence="2">
    <location>
        <begin position="125"/>
        <end position="226"/>
    </location>
</feature>
<name>A0A1T3M8Y1_9FLAO</name>
<keyword evidence="1" id="KW-1133">Transmembrane helix</keyword>
<feature type="transmembrane region" description="Helical" evidence="1">
    <location>
        <begin position="211"/>
        <end position="229"/>
    </location>
</feature>
<sequence>MKFLIFLLVSISISAQNDSLNKQTKDSVTSITHNIIIKDSLPMHTSFQLKPKHFIIPGVLITYGVLATETKWFKKINFDTRNEITEDHPTFRTTIDNYTQFVPGTAVFALQAFGVKGESSVKKELIVYAMSIGISTAIVVPTKKLTHQERPDGSNNQSFPSGHTALAFASAEFLRREYWDVSPWIGIAGYAVATGTGVLRMYNNKHWLGDVAAGAGIGILSTTLSYWLYDKIHIGKNAKHQAFLFPGYSNKQFTIGYVKQF</sequence>